<dbReference type="Pfam" id="PF25137">
    <property type="entry name" value="ADH_Fe_C"/>
    <property type="match status" value="1"/>
</dbReference>
<accession>A0A3S9XFP1</accession>
<dbReference type="Pfam" id="PF00465">
    <property type="entry name" value="Fe-ADH"/>
    <property type="match status" value="1"/>
</dbReference>
<keyword evidence="7" id="KW-1185">Reference proteome</keyword>
<dbReference type="GO" id="GO:0046872">
    <property type="term" value="F:metal ion binding"/>
    <property type="evidence" value="ECO:0007669"/>
    <property type="project" value="InterPro"/>
</dbReference>
<dbReference type="PANTHER" id="PTHR11496:SF94">
    <property type="entry name" value="ALCOHOL DEHYDROGENASE EUTG-RELATED"/>
    <property type="match status" value="1"/>
</dbReference>
<dbReference type="Proteomes" id="UP000273143">
    <property type="component" value="Chromosome"/>
</dbReference>
<feature type="domain" description="Fe-containing alcohol dehydrogenase-like C-terminal" evidence="5">
    <location>
        <begin position="208"/>
        <end position="396"/>
    </location>
</feature>
<sequence length="399" mass="42278">MQLTEVSHIVYQALDMLNTQTVREFSVPPQTFIGAGALVRCGQAIAERDLKRVFIIVDNYLHQQNIDDGLYRSLNNANIEYEIITYAGGEPSSQVVEDAAKQLISAQCDSVLALGGGSVLDAAKVTAMLAANANLPIDSLADSHLKLKKRLPLIAIPTTAGTGSEATNIAVITNTSTGIKQVLVHPQLIPDLAIIDACLTLGVPAEITAITGIDALTHAIETYVALYTTPLTRGFAHRAVNLIGKALPIAVGQGSNIPARESMMLASYMAGMAFSNSGLGLCHATAHQIGSTYHIPHGMCNAIMLPSVMRFNQLVCEQEYAEIGHALTGKSITADETIHAIQKLINGVGLSKKLADFGAKAEDLPKLADAATQDICLTTNPRTATADQIIGVYQNALNT</sequence>
<comment type="cofactor">
    <cofactor evidence="1">
        <name>Fe cation</name>
        <dbReference type="ChEBI" id="CHEBI:24875"/>
    </cofactor>
</comment>
<feature type="domain" description="Alcohol dehydrogenase iron-type/glycerol dehydrogenase GldA" evidence="4">
    <location>
        <begin position="28"/>
        <end position="196"/>
    </location>
</feature>
<gene>
    <name evidence="6" type="ORF">DM558_10200</name>
</gene>
<dbReference type="SUPFAM" id="SSF56796">
    <property type="entry name" value="Dehydroquinate synthase-like"/>
    <property type="match status" value="1"/>
</dbReference>
<dbReference type="FunFam" id="1.20.1090.10:FF:000001">
    <property type="entry name" value="Aldehyde-alcohol dehydrogenase"/>
    <property type="match status" value="1"/>
</dbReference>
<reference evidence="7" key="1">
    <citation type="submission" date="2018-06" db="EMBL/GenBank/DDBJ databases">
        <title>Complete genome of Pseudomonas insecticola strain QZS01.</title>
        <authorList>
            <person name="Wang J."/>
            <person name="Su Q."/>
        </authorList>
    </citation>
    <scope>NUCLEOTIDE SEQUENCE [LARGE SCALE GENOMIC DNA]</scope>
    <source>
        <strain evidence="7">QZS01</strain>
    </source>
</reference>
<dbReference type="InterPro" id="IPR001670">
    <property type="entry name" value="ADH_Fe/GldA"/>
</dbReference>
<evidence type="ECO:0000256" key="2">
    <source>
        <dbReference type="ARBA" id="ARBA00007358"/>
    </source>
</evidence>
<dbReference type="PROSITE" id="PS00913">
    <property type="entry name" value="ADH_IRON_1"/>
    <property type="match status" value="1"/>
</dbReference>
<dbReference type="FunFam" id="3.40.50.1970:FF:000003">
    <property type="entry name" value="Alcohol dehydrogenase, iron-containing"/>
    <property type="match status" value="1"/>
</dbReference>
<proteinExistence type="inferred from homology"/>
<dbReference type="EMBL" id="CP029822">
    <property type="protein sequence ID" value="AZS51118.1"/>
    <property type="molecule type" value="Genomic_DNA"/>
</dbReference>
<dbReference type="PANTHER" id="PTHR11496">
    <property type="entry name" value="ALCOHOL DEHYDROGENASE"/>
    <property type="match status" value="1"/>
</dbReference>
<name>A0A3S9XFP1_9GAMM</name>
<dbReference type="PROSITE" id="PS00060">
    <property type="entry name" value="ADH_IRON_2"/>
    <property type="match status" value="1"/>
</dbReference>
<dbReference type="KEGG" id="emo:DM558_10200"/>
<dbReference type="CDD" id="cd08551">
    <property type="entry name" value="Fe-ADH"/>
    <property type="match status" value="1"/>
</dbReference>
<dbReference type="InterPro" id="IPR056798">
    <property type="entry name" value="ADH_Fe_C"/>
</dbReference>
<evidence type="ECO:0000259" key="4">
    <source>
        <dbReference type="Pfam" id="PF00465"/>
    </source>
</evidence>
<comment type="similarity">
    <text evidence="2">Belongs to the iron-containing alcohol dehydrogenase family.</text>
</comment>
<dbReference type="RefSeq" id="WP_127163908.1">
    <property type="nucleotide sequence ID" value="NZ_CP029822.1"/>
</dbReference>
<keyword evidence="3" id="KW-0560">Oxidoreductase</keyword>
<evidence type="ECO:0000259" key="5">
    <source>
        <dbReference type="Pfam" id="PF25137"/>
    </source>
</evidence>
<dbReference type="InterPro" id="IPR039697">
    <property type="entry name" value="Alcohol_dehydrogenase_Fe"/>
</dbReference>
<evidence type="ECO:0000313" key="6">
    <source>
        <dbReference type="EMBL" id="AZS51118.1"/>
    </source>
</evidence>
<dbReference type="GO" id="GO:0004022">
    <property type="term" value="F:alcohol dehydrogenase (NAD+) activity"/>
    <property type="evidence" value="ECO:0007669"/>
    <property type="project" value="TreeGrafter"/>
</dbReference>
<dbReference type="Gene3D" id="1.20.1090.10">
    <property type="entry name" value="Dehydroquinate synthase-like - alpha domain"/>
    <property type="match status" value="1"/>
</dbReference>
<evidence type="ECO:0000256" key="1">
    <source>
        <dbReference type="ARBA" id="ARBA00001962"/>
    </source>
</evidence>
<evidence type="ECO:0000313" key="7">
    <source>
        <dbReference type="Proteomes" id="UP000273143"/>
    </source>
</evidence>
<protein>
    <submittedName>
        <fullName evidence="6">Iron-containing alcohol dehydrogenase</fullName>
    </submittedName>
</protein>
<dbReference type="AlphaFoldDB" id="A0A3S9XFP1"/>
<evidence type="ECO:0000256" key="3">
    <source>
        <dbReference type="ARBA" id="ARBA00023002"/>
    </source>
</evidence>
<dbReference type="InterPro" id="IPR018211">
    <property type="entry name" value="ADH_Fe_CS"/>
</dbReference>
<dbReference type="Gene3D" id="3.40.50.1970">
    <property type="match status" value="1"/>
</dbReference>
<organism evidence="6 7">
    <name type="scientific">Entomomonas moraniae</name>
    <dbReference type="NCBI Taxonomy" id="2213226"/>
    <lineage>
        <taxon>Bacteria</taxon>
        <taxon>Pseudomonadati</taxon>
        <taxon>Pseudomonadota</taxon>
        <taxon>Gammaproteobacteria</taxon>
        <taxon>Pseudomonadales</taxon>
        <taxon>Pseudomonadaceae</taxon>
        <taxon>Entomomonas</taxon>
    </lineage>
</organism>